<reference evidence="3 4" key="1">
    <citation type="submission" date="2018-10" db="EMBL/GenBank/DDBJ databases">
        <title>An updated phylogeny of the Alphaproteobacteria reveals that the parasitic Rickettsiales and Holosporales have independent origins.</title>
        <authorList>
            <person name="Munoz-Gomez S.A."/>
            <person name="Hess S."/>
            <person name="Burger G."/>
            <person name="Lang B.F."/>
            <person name="Susko E."/>
            <person name="Slamovits C.H."/>
            <person name="Roger A.J."/>
        </authorList>
    </citation>
    <scope>NUCLEOTIDE SEQUENCE [LARGE SCALE GENOMIC DNA]</scope>
    <source>
        <strain evidence="3">HOLO01</strain>
    </source>
</reference>
<feature type="chain" id="PRO_5020239202" description="Rhodanese domain-containing protein" evidence="2">
    <location>
        <begin position="21"/>
        <end position="419"/>
    </location>
</feature>
<comment type="caution">
    <text evidence="3">The sequence shown here is derived from an EMBL/GenBank/DDBJ whole genome shotgun (WGS) entry which is preliminary data.</text>
</comment>
<organism evidence="3 4">
    <name type="scientific">Candidatus Finniella inopinata</name>
    <dbReference type="NCBI Taxonomy" id="1696036"/>
    <lineage>
        <taxon>Bacteria</taxon>
        <taxon>Pseudomonadati</taxon>
        <taxon>Pseudomonadota</taxon>
        <taxon>Alphaproteobacteria</taxon>
        <taxon>Holosporales</taxon>
        <taxon>Candidatus Paracaedibacteraceae</taxon>
        <taxon>Candidatus Finniella</taxon>
    </lineage>
</organism>
<keyword evidence="2" id="KW-0732">Signal</keyword>
<gene>
    <name evidence="3" type="ORF">EQU50_06550</name>
</gene>
<keyword evidence="4" id="KW-1185">Reference proteome</keyword>
<evidence type="ECO:0000313" key="3">
    <source>
        <dbReference type="EMBL" id="RZI45757.1"/>
    </source>
</evidence>
<dbReference type="EMBL" id="SCFB01000007">
    <property type="protein sequence ID" value="RZI45757.1"/>
    <property type="molecule type" value="Genomic_DNA"/>
</dbReference>
<proteinExistence type="predicted"/>
<dbReference type="AlphaFoldDB" id="A0A4V2DZP3"/>
<feature type="signal peptide" evidence="2">
    <location>
        <begin position="1"/>
        <end position="20"/>
    </location>
</feature>
<protein>
    <recommendedName>
        <fullName evidence="5">Rhodanese domain-containing protein</fullName>
    </recommendedName>
</protein>
<name>A0A4V2DZP3_9PROT</name>
<sequence length="419" mass="46772">MFFVLFYLFLFLSIRCFALASEVVPYKQDQSRILLIESNFQDAKPISEYVETLNKKNYRLILDWASDSQEGIDKYKKSIYKPFFCCSAGAVPFSFIFMGLQISKDSHNIQNSFEQGNSTVTTFCKLGYKGYVCAVINDGADSNLLMATQGSLFASWGGRISSADELEYMIQHSGQRPPPLKLSSVLTKPELGSVSKRPPTPRAQDISPLVKERSIRRGSSRSSGIVLANSSLSLRSPPIKDVFAKLDKSVKNGVMPTAVDQGSECIVRRVLSPKQPTAYQLEVTKNLKSTSRAISPSIFKSSKRFARQAIIIIPETRGIIRSQKTRIRHKHSPIRIVIKSGTPSTSSDNIKTQRIKSPSFLEARRMSLKERMKAYNAFMLEAELEETSNQEKVAQSSKQIPSTFTPFSDNGHAAVLPLN</sequence>
<evidence type="ECO:0000256" key="2">
    <source>
        <dbReference type="SAM" id="SignalP"/>
    </source>
</evidence>
<feature type="region of interest" description="Disordered" evidence="1">
    <location>
        <begin position="191"/>
        <end position="217"/>
    </location>
</feature>
<evidence type="ECO:0000313" key="4">
    <source>
        <dbReference type="Proteomes" id="UP000293550"/>
    </source>
</evidence>
<accession>A0A4V2DZP3</accession>
<dbReference type="Proteomes" id="UP000293550">
    <property type="component" value="Unassembled WGS sequence"/>
</dbReference>
<evidence type="ECO:0008006" key="5">
    <source>
        <dbReference type="Google" id="ProtNLM"/>
    </source>
</evidence>
<evidence type="ECO:0000256" key="1">
    <source>
        <dbReference type="SAM" id="MobiDB-lite"/>
    </source>
</evidence>